<dbReference type="WBParaSite" id="jg9307">
    <property type="protein sequence ID" value="jg9307"/>
    <property type="gene ID" value="jg9307"/>
</dbReference>
<proteinExistence type="predicted"/>
<evidence type="ECO:0000259" key="1">
    <source>
        <dbReference type="Pfam" id="PF24937"/>
    </source>
</evidence>
<reference evidence="3" key="1">
    <citation type="submission" date="2022-11" db="UniProtKB">
        <authorList>
            <consortium name="WormBaseParasite"/>
        </authorList>
    </citation>
    <scope>IDENTIFICATION</scope>
</reference>
<evidence type="ECO:0000313" key="2">
    <source>
        <dbReference type="Proteomes" id="UP000887574"/>
    </source>
</evidence>
<keyword evidence="2" id="KW-1185">Reference proteome</keyword>
<organism evidence="2 3">
    <name type="scientific">Ditylenchus dipsaci</name>
    <dbReference type="NCBI Taxonomy" id="166011"/>
    <lineage>
        <taxon>Eukaryota</taxon>
        <taxon>Metazoa</taxon>
        <taxon>Ecdysozoa</taxon>
        <taxon>Nematoda</taxon>
        <taxon>Chromadorea</taxon>
        <taxon>Rhabditida</taxon>
        <taxon>Tylenchina</taxon>
        <taxon>Tylenchomorpha</taxon>
        <taxon>Sphaerularioidea</taxon>
        <taxon>Anguinidae</taxon>
        <taxon>Anguininae</taxon>
        <taxon>Ditylenchus</taxon>
    </lineage>
</organism>
<protein>
    <recommendedName>
        <fullName evidence="1">DUF7754 domain-containing protein</fullName>
    </recommendedName>
</protein>
<dbReference type="Proteomes" id="UP000887574">
    <property type="component" value="Unplaced"/>
</dbReference>
<feature type="domain" description="DUF7754" evidence="1">
    <location>
        <begin position="159"/>
        <end position="206"/>
    </location>
</feature>
<evidence type="ECO:0000313" key="3">
    <source>
        <dbReference type="WBParaSite" id="jg9307"/>
    </source>
</evidence>
<dbReference type="InterPro" id="IPR056656">
    <property type="entry name" value="DUF7754"/>
</dbReference>
<name>A0A915EV28_9BILA</name>
<accession>A0A915EV28</accession>
<sequence>MKIRNFCRVLAETQNTTMGSLTRVRSFSELSVITCVEDEQLPSLVLLTDSAKLGNEVDLTDIEEDSNAPQKLLIRCSVRTNEDGKVEGSSVSNTELDDAMGALVFPLSLIDMVFVPIINEQNNTLMIKVEGKARDPNHCGCQIQGGLVLDKLVGYLVRYEHMGFEQKIREAIVLGLDEAISELVFNAVKSGQWSHMINRGFDAKTVAKALVDPSPFAYCRRLLPRCDFTKSSDDSSLVRFKVQGRSFFVNKGVLRIHNDTKFGEEMMASITST</sequence>
<dbReference type="Pfam" id="PF24937">
    <property type="entry name" value="DUF7754"/>
    <property type="match status" value="1"/>
</dbReference>
<dbReference type="AlphaFoldDB" id="A0A915EV28"/>